<sequence length="172" mass="18718">MAPPTDEMTTSAPADHGHERVAVVGDTQAHERGAVTDERILTMLAALKDRMQALKASQMQIDEDERLRGAIDSAFFASALGRGMGVRSTVCRSATAIGRCSTTAPRYAPVSPPYFEDVNAPVTQMQQVPTQELPLRVLDARQRKLAIRKFDGGELCQGLGSGFADWGRTFLR</sequence>
<dbReference type="AlphaFoldDB" id="A0AAV1UGT1"/>
<gene>
    <name evidence="1" type="ORF">PM001_LOCUS18611</name>
</gene>
<dbReference type="EMBL" id="CAKLBY020000194">
    <property type="protein sequence ID" value="CAK7933461.1"/>
    <property type="molecule type" value="Genomic_DNA"/>
</dbReference>
<evidence type="ECO:0000313" key="1">
    <source>
        <dbReference type="EMBL" id="CAK7933461.1"/>
    </source>
</evidence>
<protein>
    <submittedName>
        <fullName evidence="1">Uncharacterized protein</fullName>
    </submittedName>
</protein>
<proteinExistence type="predicted"/>
<comment type="caution">
    <text evidence="1">The sequence shown here is derived from an EMBL/GenBank/DDBJ whole genome shotgun (WGS) entry which is preliminary data.</text>
</comment>
<name>A0AAV1UGT1_9STRA</name>
<accession>A0AAV1UGT1</accession>
<organism evidence="1 2">
    <name type="scientific">Peronospora matthiolae</name>
    <dbReference type="NCBI Taxonomy" id="2874970"/>
    <lineage>
        <taxon>Eukaryota</taxon>
        <taxon>Sar</taxon>
        <taxon>Stramenopiles</taxon>
        <taxon>Oomycota</taxon>
        <taxon>Peronosporomycetes</taxon>
        <taxon>Peronosporales</taxon>
        <taxon>Peronosporaceae</taxon>
        <taxon>Peronospora</taxon>
    </lineage>
</organism>
<dbReference type="Proteomes" id="UP001162060">
    <property type="component" value="Unassembled WGS sequence"/>
</dbReference>
<reference evidence="1" key="1">
    <citation type="submission" date="2024-01" db="EMBL/GenBank/DDBJ databases">
        <authorList>
            <person name="Webb A."/>
        </authorList>
    </citation>
    <scope>NUCLEOTIDE SEQUENCE</scope>
    <source>
        <strain evidence="1">Pm1</strain>
    </source>
</reference>
<evidence type="ECO:0000313" key="2">
    <source>
        <dbReference type="Proteomes" id="UP001162060"/>
    </source>
</evidence>